<keyword evidence="7" id="KW-1015">Disulfide bond</keyword>
<evidence type="ECO:0000313" key="10">
    <source>
        <dbReference type="Proteomes" id="UP000515152"/>
    </source>
</evidence>
<dbReference type="GO" id="GO:0097746">
    <property type="term" value="P:blood vessel diameter maintenance"/>
    <property type="evidence" value="ECO:0007669"/>
    <property type="project" value="InterPro"/>
</dbReference>
<keyword evidence="6 9" id="KW-0732">Signal</keyword>
<dbReference type="AlphaFoldDB" id="A0A8M1KPL9"/>
<evidence type="ECO:0000256" key="2">
    <source>
        <dbReference type="ARBA" id="ARBA00006719"/>
    </source>
</evidence>
<evidence type="ECO:0000256" key="3">
    <source>
        <dbReference type="ARBA" id="ARBA00022525"/>
    </source>
</evidence>
<evidence type="ECO:0000256" key="4">
    <source>
        <dbReference type="ARBA" id="ARBA00022685"/>
    </source>
</evidence>
<evidence type="ECO:0000256" key="8">
    <source>
        <dbReference type="RuleBase" id="RU000636"/>
    </source>
</evidence>
<comment type="similarity">
    <text evidence="2 8">Belongs to the urotensin-2 family.</text>
</comment>
<dbReference type="GO" id="GO:0005179">
    <property type="term" value="F:hormone activity"/>
    <property type="evidence" value="ECO:0007669"/>
    <property type="project" value="UniProtKB-KW"/>
</dbReference>
<name>A0A8M1KPL9_CLUHA</name>
<dbReference type="KEGG" id="char:105909846"/>
<dbReference type="PROSITE" id="PS00984">
    <property type="entry name" value="UROTENSIN_II"/>
    <property type="match status" value="1"/>
</dbReference>
<dbReference type="PANTHER" id="PTHR14447">
    <property type="entry name" value="UROTENSIN 2"/>
    <property type="match status" value="1"/>
</dbReference>
<evidence type="ECO:0000256" key="5">
    <source>
        <dbReference type="ARBA" id="ARBA00022702"/>
    </source>
</evidence>
<dbReference type="Pfam" id="PF02083">
    <property type="entry name" value="Urotensin_II"/>
    <property type="match status" value="1"/>
</dbReference>
<gene>
    <name evidence="11" type="primary">uts2b</name>
</gene>
<feature type="signal peptide" evidence="9">
    <location>
        <begin position="1"/>
        <end position="21"/>
    </location>
</feature>
<organism evidence="10 11">
    <name type="scientific">Clupea harengus</name>
    <name type="common">Atlantic herring</name>
    <dbReference type="NCBI Taxonomy" id="7950"/>
    <lineage>
        <taxon>Eukaryota</taxon>
        <taxon>Metazoa</taxon>
        <taxon>Chordata</taxon>
        <taxon>Craniata</taxon>
        <taxon>Vertebrata</taxon>
        <taxon>Euteleostomi</taxon>
        <taxon>Actinopterygii</taxon>
        <taxon>Neopterygii</taxon>
        <taxon>Teleostei</taxon>
        <taxon>Clupei</taxon>
        <taxon>Clupeiformes</taxon>
        <taxon>Clupeoidei</taxon>
        <taxon>Clupeidae</taxon>
        <taxon>Clupea</taxon>
    </lineage>
</organism>
<dbReference type="RefSeq" id="XP_042563649.1">
    <property type="nucleotide sequence ID" value="XM_042707715.1"/>
</dbReference>
<accession>A0A8M1KPL9</accession>
<dbReference type="CTD" id="257313"/>
<dbReference type="PANTHER" id="PTHR14447:SF0">
    <property type="entry name" value="UROTENSIN-2"/>
    <property type="match status" value="1"/>
</dbReference>
<dbReference type="GO" id="GO:0005576">
    <property type="term" value="C:extracellular region"/>
    <property type="evidence" value="ECO:0007669"/>
    <property type="project" value="UniProtKB-SubCell"/>
</dbReference>
<evidence type="ECO:0000256" key="9">
    <source>
        <dbReference type="SAM" id="SignalP"/>
    </source>
</evidence>
<reference evidence="11" key="1">
    <citation type="submission" date="2025-08" db="UniProtKB">
        <authorList>
            <consortium name="RefSeq"/>
        </authorList>
    </citation>
    <scope>IDENTIFICATION</scope>
</reference>
<proteinExistence type="inferred from homology"/>
<feature type="chain" id="PRO_5035420490" evidence="9">
    <location>
        <begin position="22"/>
        <end position="136"/>
    </location>
</feature>
<keyword evidence="3" id="KW-0964">Secreted</keyword>
<evidence type="ECO:0000256" key="7">
    <source>
        <dbReference type="ARBA" id="ARBA00023157"/>
    </source>
</evidence>
<sequence length="136" mass="15338">MLWRALVCCLVILATTKSLLAHPLTHLVEMSYAGPVKKILLVLYITAESVEEDRDKLDLADSAYLSQETPGFGYPSLFTGEMNRDGLQTAGFSPGQAVKELMLEKPVLNPLSRFFGSRRLYRKRGTNTECFWKYCV</sequence>
<dbReference type="Proteomes" id="UP000515152">
    <property type="component" value="Chromosome 5"/>
</dbReference>
<dbReference type="OrthoDB" id="8894951at2759"/>
<comment type="subcellular location">
    <subcellularLocation>
        <location evidence="1 8">Secreted</location>
    </subcellularLocation>
</comment>
<dbReference type="InterPro" id="IPR001483">
    <property type="entry name" value="Urotensin_II"/>
</dbReference>
<keyword evidence="10" id="KW-1185">Reference proteome</keyword>
<evidence type="ECO:0000256" key="6">
    <source>
        <dbReference type="ARBA" id="ARBA00022729"/>
    </source>
</evidence>
<dbReference type="GeneID" id="105909846"/>
<evidence type="ECO:0000313" key="11">
    <source>
        <dbReference type="RefSeq" id="XP_042563649.1"/>
    </source>
</evidence>
<keyword evidence="4" id="KW-0165">Cleavage on pair of basic residues</keyword>
<keyword evidence="5 8" id="KW-0372">Hormone</keyword>
<dbReference type="GO" id="GO:0008217">
    <property type="term" value="P:regulation of blood pressure"/>
    <property type="evidence" value="ECO:0007669"/>
    <property type="project" value="InterPro"/>
</dbReference>
<evidence type="ECO:0000256" key="1">
    <source>
        <dbReference type="ARBA" id="ARBA00004613"/>
    </source>
</evidence>
<protein>
    <submittedName>
        <fullName evidence="11">Prepro-urotensin II-beta</fullName>
    </submittedName>
</protein>